<reference evidence="2 3" key="1">
    <citation type="submission" date="2020-08" db="EMBL/GenBank/DDBJ databases">
        <title>Genomic Encyclopedia of Type Strains, Phase IV (KMG-V): Genome sequencing to study the core and pangenomes of soil and plant-associated prokaryotes.</title>
        <authorList>
            <person name="Whitman W."/>
        </authorList>
    </citation>
    <scope>NUCLEOTIDE SEQUENCE [LARGE SCALE GENOMIC DNA]</scope>
    <source>
        <strain evidence="2 3">SEMIA 4084</strain>
    </source>
</reference>
<dbReference type="AlphaFoldDB" id="A0A7W8UEN3"/>
<keyword evidence="3" id="KW-1185">Reference proteome</keyword>
<accession>A0A7W8UEN3</accession>
<evidence type="ECO:0000313" key="3">
    <source>
        <dbReference type="Proteomes" id="UP000585507"/>
    </source>
</evidence>
<protein>
    <submittedName>
        <fullName evidence="2">Uncharacterized protein</fullName>
    </submittedName>
</protein>
<feature type="region of interest" description="Disordered" evidence="1">
    <location>
        <begin position="60"/>
        <end position="107"/>
    </location>
</feature>
<proteinExistence type="predicted"/>
<dbReference type="Proteomes" id="UP000585507">
    <property type="component" value="Unassembled WGS sequence"/>
</dbReference>
<comment type="caution">
    <text evidence="2">The sequence shown here is derived from an EMBL/GenBank/DDBJ whole genome shotgun (WGS) entry which is preliminary data.</text>
</comment>
<organism evidence="2 3">
    <name type="scientific">Rhizobium giardinii</name>
    <dbReference type="NCBI Taxonomy" id="56731"/>
    <lineage>
        <taxon>Bacteria</taxon>
        <taxon>Pseudomonadati</taxon>
        <taxon>Pseudomonadota</taxon>
        <taxon>Alphaproteobacteria</taxon>
        <taxon>Hyphomicrobiales</taxon>
        <taxon>Rhizobiaceae</taxon>
        <taxon>Rhizobium/Agrobacterium group</taxon>
        <taxon>Rhizobium</taxon>
    </lineage>
</organism>
<name>A0A7W8UEN3_9HYPH</name>
<dbReference type="RefSeq" id="WP_018329878.1">
    <property type="nucleotide sequence ID" value="NZ_JACHBK010000011.1"/>
</dbReference>
<feature type="compositionally biased region" description="Basic and acidic residues" evidence="1">
    <location>
        <begin position="60"/>
        <end position="69"/>
    </location>
</feature>
<feature type="compositionally biased region" description="Acidic residues" evidence="1">
    <location>
        <begin position="84"/>
        <end position="99"/>
    </location>
</feature>
<gene>
    <name evidence="2" type="ORF">GGD55_004569</name>
</gene>
<dbReference type="EMBL" id="JACHBK010000011">
    <property type="protein sequence ID" value="MBB5537848.1"/>
    <property type="molecule type" value="Genomic_DNA"/>
</dbReference>
<evidence type="ECO:0000256" key="1">
    <source>
        <dbReference type="SAM" id="MobiDB-lite"/>
    </source>
</evidence>
<sequence length="107" mass="12028">MKKKMVEATVKVGGKRVAVGIMNTKQALDMPAEEGMKFSHPGGKPGETDVLLSRKELKQALRQRPDQPLKRSLLSPDAPTPPEMEFEPINELLEEMEQEDKEKNRTS</sequence>
<evidence type="ECO:0000313" key="2">
    <source>
        <dbReference type="EMBL" id="MBB5537848.1"/>
    </source>
</evidence>